<proteinExistence type="predicted"/>
<sequence>MEKCEFTRKENMFLCRGEPMPMRIDLGKDGHSIEFDSWKLNDVKQSSSAHAKEMPVVVHCLQVWMPRVLVKYNFIWEDKLHHDNLFSGALSQKEV</sequence>
<dbReference type="Proteomes" id="UP001279734">
    <property type="component" value="Unassembled WGS sequence"/>
</dbReference>
<dbReference type="EMBL" id="BSYO01000037">
    <property type="protein sequence ID" value="GMH29847.1"/>
    <property type="molecule type" value="Genomic_DNA"/>
</dbReference>
<name>A0AAD3Y516_NEPGR</name>
<comment type="caution">
    <text evidence="1">The sequence shown here is derived from an EMBL/GenBank/DDBJ whole genome shotgun (WGS) entry which is preliminary data.</text>
</comment>
<accession>A0AAD3Y516</accession>
<protein>
    <submittedName>
        <fullName evidence="1">Uncharacterized protein</fullName>
    </submittedName>
</protein>
<dbReference type="AlphaFoldDB" id="A0AAD3Y516"/>
<evidence type="ECO:0000313" key="2">
    <source>
        <dbReference type="Proteomes" id="UP001279734"/>
    </source>
</evidence>
<gene>
    <name evidence="1" type="ORF">Nepgr_031690</name>
</gene>
<reference evidence="1" key="1">
    <citation type="submission" date="2023-05" db="EMBL/GenBank/DDBJ databases">
        <title>Nepenthes gracilis genome sequencing.</title>
        <authorList>
            <person name="Fukushima K."/>
        </authorList>
    </citation>
    <scope>NUCLEOTIDE SEQUENCE</scope>
    <source>
        <strain evidence="1">SING2019-196</strain>
    </source>
</reference>
<evidence type="ECO:0000313" key="1">
    <source>
        <dbReference type="EMBL" id="GMH29847.1"/>
    </source>
</evidence>
<keyword evidence="2" id="KW-1185">Reference proteome</keyword>
<organism evidence="1 2">
    <name type="scientific">Nepenthes gracilis</name>
    <name type="common">Slender pitcher plant</name>
    <dbReference type="NCBI Taxonomy" id="150966"/>
    <lineage>
        <taxon>Eukaryota</taxon>
        <taxon>Viridiplantae</taxon>
        <taxon>Streptophyta</taxon>
        <taxon>Embryophyta</taxon>
        <taxon>Tracheophyta</taxon>
        <taxon>Spermatophyta</taxon>
        <taxon>Magnoliopsida</taxon>
        <taxon>eudicotyledons</taxon>
        <taxon>Gunneridae</taxon>
        <taxon>Pentapetalae</taxon>
        <taxon>Caryophyllales</taxon>
        <taxon>Nepenthaceae</taxon>
        <taxon>Nepenthes</taxon>
    </lineage>
</organism>